<feature type="compositionally biased region" description="Polar residues" evidence="1">
    <location>
        <begin position="73"/>
        <end position="91"/>
    </location>
</feature>
<reference evidence="4" key="1">
    <citation type="submission" date="2012-12" db="EMBL/GenBank/DDBJ databases">
        <authorList>
            <person name="Hellsten U."/>
            <person name="Grimwood J."/>
            <person name="Chapman J.A."/>
            <person name="Shapiro H."/>
            <person name="Aerts A."/>
            <person name="Otillar R.P."/>
            <person name="Terry A.Y."/>
            <person name="Boore J.L."/>
            <person name="Simakov O."/>
            <person name="Marletaz F."/>
            <person name="Cho S.-J."/>
            <person name="Edsinger-Gonzales E."/>
            <person name="Havlak P."/>
            <person name="Kuo D.-H."/>
            <person name="Larsson T."/>
            <person name="Lv J."/>
            <person name="Arendt D."/>
            <person name="Savage R."/>
            <person name="Osoegawa K."/>
            <person name="de Jong P."/>
            <person name="Lindberg D.R."/>
            <person name="Seaver E.C."/>
            <person name="Weisblat D.A."/>
            <person name="Putnam N.H."/>
            <person name="Grigoriev I.V."/>
            <person name="Rokhsar D.S."/>
        </authorList>
    </citation>
    <scope>NUCLEOTIDE SEQUENCE</scope>
    <source>
        <strain evidence="4">I ESC-2004</strain>
    </source>
</reference>
<dbReference type="EnsemblMetazoa" id="CapteT218166">
    <property type="protein sequence ID" value="CapteP218166"/>
    <property type="gene ID" value="CapteG218166"/>
</dbReference>
<name>R7TWI3_CAPTE</name>
<accession>R7TWI3</accession>
<evidence type="ECO:0000313" key="2">
    <source>
        <dbReference type="EMBL" id="ELT97957.1"/>
    </source>
</evidence>
<feature type="region of interest" description="Disordered" evidence="1">
    <location>
        <begin position="73"/>
        <end position="111"/>
    </location>
</feature>
<dbReference type="AlphaFoldDB" id="R7TWI3"/>
<reference evidence="3" key="3">
    <citation type="submission" date="2015-06" db="UniProtKB">
        <authorList>
            <consortium name="EnsemblMetazoa"/>
        </authorList>
    </citation>
    <scope>IDENTIFICATION</scope>
</reference>
<evidence type="ECO:0000313" key="4">
    <source>
        <dbReference type="Proteomes" id="UP000014760"/>
    </source>
</evidence>
<dbReference type="EMBL" id="KB308384">
    <property type="protein sequence ID" value="ELT97957.1"/>
    <property type="molecule type" value="Genomic_DNA"/>
</dbReference>
<feature type="region of interest" description="Disordered" evidence="1">
    <location>
        <begin position="123"/>
        <end position="158"/>
    </location>
</feature>
<sequence length="158" mass="17779">MLSMTPREQDLALLGIIFAGIVNSIDIECTKRKEQKRAEESARGLTTQCKERMFATRLSYSCTRVSQFMKNHTETKTLGSRTAPPSDQIPATFSMAKVPRHTPPIPPPGLDYKRREYLLIRPLVEDSEDKDLADQICPDPGPPPRKRALPVSDDELSQ</sequence>
<proteinExistence type="predicted"/>
<reference evidence="2 4" key="2">
    <citation type="journal article" date="2013" name="Nature">
        <title>Insights into bilaterian evolution from three spiralian genomes.</title>
        <authorList>
            <person name="Simakov O."/>
            <person name="Marletaz F."/>
            <person name="Cho S.J."/>
            <person name="Edsinger-Gonzales E."/>
            <person name="Havlak P."/>
            <person name="Hellsten U."/>
            <person name="Kuo D.H."/>
            <person name="Larsson T."/>
            <person name="Lv J."/>
            <person name="Arendt D."/>
            <person name="Savage R."/>
            <person name="Osoegawa K."/>
            <person name="de Jong P."/>
            <person name="Grimwood J."/>
            <person name="Chapman J.A."/>
            <person name="Shapiro H."/>
            <person name="Aerts A."/>
            <person name="Otillar R.P."/>
            <person name="Terry A.Y."/>
            <person name="Boore J.L."/>
            <person name="Grigoriev I.V."/>
            <person name="Lindberg D.R."/>
            <person name="Seaver E.C."/>
            <person name="Weisblat D.A."/>
            <person name="Putnam N.H."/>
            <person name="Rokhsar D.S."/>
        </authorList>
    </citation>
    <scope>NUCLEOTIDE SEQUENCE</scope>
    <source>
        <strain evidence="2 4">I ESC-2004</strain>
    </source>
</reference>
<dbReference type="HOGENOM" id="CLU_1671013_0_0_1"/>
<evidence type="ECO:0000256" key="1">
    <source>
        <dbReference type="SAM" id="MobiDB-lite"/>
    </source>
</evidence>
<dbReference type="EMBL" id="AMQN01010684">
    <property type="status" value="NOT_ANNOTATED_CDS"/>
    <property type="molecule type" value="Genomic_DNA"/>
</dbReference>
<evidence type="ECO:0000313" key="3">
    <source>
        <dbReference type="EnsemblMetazoa" id="CapteP218166"/>
    </source>
</evidence>
<keyword evidence="4" id="KW-1185">Reference proteome</keyword>
<gene>
    <name evidence="2" type="ORF">CAPTEDRAFT_218166</name>
</gene>
<organism evidence="2">
    <name type="scientific">Capitella teleta</name>
    <name type="common">Polychaete worm</name>
    <dbReference type="NCBI Taxonomy" id="283909"/>
    <lineage>
        <taxon>Eukaryota</taxon>
        <taxon>Metazoa</taxon>
        <taxon>Spiralia</taxon>
        <taxon>Lophotrochozoa</taxon>
        <taxon>Annelida</taxon>
        <taxon>Polychaeta</taxon>
        <taxon>Sedentaria</taxon>
        <taxon>Scolecida</taxon>
        <taxon>Capitellidae</taxon>
        <taxon>Capitella</taxon>
    </lineage>
</organism>
<protein>
    <submittedName>
        <fullName evidence="2 3">Uncharacterized protein</fullName>
    </submittedName>
</protein>
<dbReference type="Proteomes" id="UP000014760">
    <property type="component" value="Unassembled WGS sequence"/>
</dbReference>